<dbReference type="OrthoDB" id="256636at2759"/>
<dbReference type="Proteomes" id="UP000038009">
    <property type="component" value="Unassembled WGS sequence"/>
</dbReference>
<dbReference type="EMBL" id="LJSK01000006">
    <property type="protein sequence ID" value="KPI90406.1"/>
    <property type="molecule type" value="Genomic_DNA"/>
</dbReference>
<dbReference type="InterPro" id="IPR029248">
    <property type="entry name" value="TMEM107"/>
</dbReference>
<evidence type="ECO:0000256" key="1">
    <source>
        <dbReference type="SAM" id="Phobius"/>
    </source>
</evidence>
<organism evidence="2 3">
    <name type="scientific">Leptomonas seymouri</name>
    <dbReference type="NCBI Taxonomy" id="5684"/>
    <lineage>
        <taxon>Eukaryota</taxon>
        <taxon>Discoba</taxon>
        <taxon>Euglenozoa</taxon>
        <taxon>Kinetoplastea</taxon>
        <taxon>Metakinetoplastina</taxon>
        <taxon>Trypanosomatida</taxon>
        <taxon>Trypanosomatidae</taxon>
        <taxon>Leishmaniinae</taxon>
        <taxon>Leptomonas</taxon>
    </lineage>
</organism>
<reference evidence="2 3" key="1">
    <citation type="journal article" date="2015" name="PLoS Pathog.">
        <title>Leptomonas seymouri: Adaptations to the Dixenous Life Cycle Analyzed by Genome Sequencing, Transcriptome Profiling and Co-infection with Leishmania donovani.</title>
        <authorList>
            <person name="Kraeva N."/>
            <person name="Butenko A."/>
            <person name="Hlavacova J."/>
            <person name="Kostygov A."/>
            <person name="Myskova J."/>
            <person name="Grybchuk D."/>
            <person name="Lestinova T."/>
            <person name="Votypka J."/>
            <person name="Volf P."/>
            <person name="Opperdoes F."/>
            <person name="Flegontov P."/>
            <person name="Lukes J."/>
            <person name="Yurchenko V."/>
        </authorList>
    </citation>
    <scope>NUCLEOTIDE SEQUENCE [LARGE SCALE GENOMIC DNA]</scope>
    <source>
        <strain evidence="2 3">ATCC 30220</strain>
    </source>
</reference>
<dbReference type="AlphaFoldDB" id="A0A0N0P8W1"/>
<dbReference type="Pfam" id="PF14995">
    <property type="entry name" value="TMEM107"/>
    <property type="match status" value="1"/>
</dbReference>
<dbReference type="VEuPathDB" id="TriTrypDB:Lsey_0006_0400"/>
<feature type="transmembrane region" description="Helical" evidence="1">
    <location>
        <begin position="54"/>
        <end position="71"/>
    </location>
</feature>
<keyword evidence="1" id="KW-1133">Transmembrane helix</keyword>
<gene>
    <name evidence="2" type="ORF">ABL78_0482</name>
</gene>
<feature type="transmembrane region" description="Helical" evidence="1">
    <location>
        <begin position="83"/>
        <end position="104"/>
    </location>
</feature>
<keyword evidence="3" id="KW-1185">Reference proteome</keyword>
<keyword evidence="1" id="KW-0472">Membrane</keyword>
<proteinExistence type="predicted"/>
<comment type="caution">
    <text evidence="2">The sequence shown here is derived from an EMBL/GenBank/DDBJ whole genome shotgun (WGS) entry which is preliminary data.</text>
</comment>
<protein>
    <submittedName>
        <fullName evidence="2">Uncharacterized protein</fullName>
    </submittedName>
</protein>
<feature type="transmembrane region" description="Helical" evidence="1">
    <location>
        <begin position="25"/>
        <end position="42"/>
    </location>
</feature>
<sequence>MILQSSLAKGYAEADYFFLRQATDLCLAASFLCLLFGMWGVVTSRTLRFGVDNWFQGSCHTAAAVLLIVSWHATAHVARIWHIFYIFSIIPTGIEAIALAYSYWRGLDF</sequence>
<evidence type="ECO:0000313" key="3">
    <source>
        <dbReference type="Proteomes" id="UP000038009"/>
    </source>
</evidence>
<accession>A0A0N0P8W1</accession>
<evidence type="ECO:0000313" key="2">
    <source>
        <dbReference type="EMBL" id="KPI90406.1"/>
    </source>
</evidence>
<keyword evidence="1" id="KW-0812">Transmembrane</keyword>
<name>A0A0N0P8W1_LEPSE</name>